<accession>A0A3P7LF99</accession>
<evidence type="ECO:0000256" key="1">
    <source>
        <dbReference type="SAM" id="Coils"/>
    </source>
</evidence>
<dbReference type="AlphaFoldDB" id="A0A3P7LF99"/>
<keyword evidence="3" id="KW-1185">Reference proteome</keyword>
<evidence type="ECO:0000313" key="3">
    <source>
        <dbReference type="Proteomes" id="UP000281553"/>
    </source>
</evidence>
<sequence>MEKLRCSLRDLEYERACSDQARQSWMQCDREARELQNRLTAIEDDFAAQQEALHKILAPVSRFYTHMDPLVSISNLVNDFLAERHSTDERFLDVRAENDRLKRQLLDLQGKLEYEERIRIPFVLLTPIGKLAVLGERSRQLESEAARLRQNAELVGFCL</sequence>
<protein>
    <submittedName>
        <fullName evidence="2">Uncharacterized protein</fullName>
    </submittedName>
</protein>
<keyword evidence="1" id="KW-0175">Coiled coil</keyword>
<proteinExistence type="predicted"/>
<evidence type="ECO:0000313" key="2">
    <source>
        <dbReference type="EMBL" id="VDN09273.1"/>
    </source>
</evidence>
<gene>
    <name evidence="2" type="ORF">DILT_LOCUS5104</name>
</gene>
<organism evidence="2 3">
    <name type="scientific">Dibothriocephalus latus</name>
    <name type="common">Fish tapeworm</name>
    <name type="synonym">Diphyllobothrium latum</name>
    <dbReference type="NCBI Taxonomy" id="60516"/>
    <lineage>
        <taxon>Eukaryota</taxon>
        <taxon>Metazoa</taxon>
        <taxon>Spiralia</taxon>
        <taxon>Lophotrochozoa</taxon>
        <taxon>Platyhelminthes</taxon>
        <taxon>Cestoda</taxon>
        <taxon>Eucestoda</taxon>
        <taxon>Diphyllobothriidea</taxon>
        <taxon>Diphyllobothriidae</taxon>
        <taxon>Dibothriocephalus</taxon>
    </lineage>
</organism>
<reference evidence="2 3" key="1">
    <citation type="submission" date="2018-11" db="EMBL/GenBank/DDBJ databases">
        <authorList>
            <consortium name="Pathogen Informatics"/>
        </authorList>
    </citation>
    <scope>NUCLEOTIDE SEQUENCE [LARGE SCALE GENOMIC DNA]</scope>
</reference>
<name>A0A3P7LF99_DIBLA</name>
<feature type="coiled-coil region" evidence="1">
    <location>
        <begin position="91"/>
        <end position="151"/>
    </location>
</feature>
<dbReference type="EMBL" id="UYRU01046715">
    <property type="protein sequence ID" value="VDN09273.1"/>
    <property type="molecule type" value="Genomic_DNA"/>
</dbReference>
<dbReference type="Proteomes" id="UP000281553">
    <property type="component" value="Unassembled WGS sequence"/>
</dbReference>